<gene>
    <name evidence="5" type="primary">argC</name>
    <name evidence="8" type="ORF">BGO89_09245</name>
</gene>
<comment type="function">
    <text evidence="5">Catalyzes the NADPH-dependent reduction of N-acetyl-5-glutamyl phosphate to yield N-acetyl-L-glutamate 5-semialdehyde.</text>
</comment>
<evidence type="ECO:0000256" key="3">
    <source>
        <dbReference type="ARBA" id="ARBA00022857"/>
    </source>
</evidence>
<accession>A0A1M3KWR7</accession>
<proteinExistence type="inferred from homology"/>
<dbReference type="InterPro" id="IPR000706">
    <property type="entry name" value="AGPR_type-1"/>
</dbReference>
<evidence type="ECO:0000256" key="1">
    <source>
        <dbReference type="ARBA" id="ARBA00022571"/>
    </source>
</evidence>
<dbReference type="Pfam" id="PF22698">
    <property type="entry name" value="Semialdhyde_dhC_1"/>
    <property type="match status" value="1"/>
</dbReference>
<evidence type="ECO:0000256" key="6">
    <source>
        <dbReference type="PROSITE-ProRule" id="PRU10010"/>
    </source>
</evidence>
<dbReference type="EMBL" id="MKVH01000024">
    <property type="protein sequence ID" value="OJX56714.1"/>
    <property type="molecule type" value="Genomic_DNA"/>
</dbReference>
<keyword evidence="1 5" id="KW-0055">Arginine biosynthesis</keyword>
<comment type="catalytic activity">
    <reaction evidence="5">
        <text>N-acetyl-L-glutamate 5-semialdehyde + phosphate + NADP(+) = N-acetyl-L-glutamyl 5-phosphate + NADPH + H(+)</text>
        <dbReference type="Rhea" id="RHEA:21588"/>
        <dbReference type="ChEBI" id="CHEBI:15378"/>
        <dbReference type="ChEBI" id="CHEBI:29123"/>
        <dbReference type="ChEBI" id="CHEBI:43474"/>
        <dbReference type="ChEBI" id="CHEBI:57783"/>
        <dbReference type="ChEBI" id="CHEBI:57936"/>
        <dbReference type="ChEBI" id="CHEBI:58349"/>
        <dbReference type="EC" id="1.2.1.38"/>
    </reaction>
</comment>
<dbReference type="SUPFAM" id="SSF51735">
    <property type="entry name" value="NAD(P)-binding Rossmann-fold domains"/>
    <property type="match status" value="1"/>
</dbReference>
<dbReference type="GO" id="GO:0003942">
    <property type="term" value="F:N-acetyl-gamma-glutamyl-phosphate reductase activity"/>
    <property type="evidence" value="ECO:0007669"/>
    <property type="project" value="UniProtKB-UniRule"/>
</dbReference>
<dbReference type="InterPro" id="IPR023013">
    <property type="entry name" value="AGPR_AS"/>
</dbReference>
<dbReference type="UniPathway" id="UPA00068">
    <property type="reaction ID" value="UER00108"/>
</dbReference>
<feature type="domain" description="Semialdehyde dehydrogenase NAD-binding" evidence="7">
    <location>
        <begin position="1"/>
        <end position="120"/>
    </location>
</feature>
<dbReference type="CDD" id="cd17895">
    <property type="entry name" value="AGPR_1_N"/>
    <property type="match status" value="1"/>
</dbReference>
<dbReference type="SMART" id="SM00859">
    <property type="entry name" value="Semialdhyde_dh"/>
    <property type="match status" value="1"/>
</dbReference>
<dbReference type="NCBIfam" id="TIGR01850">
    <property type="entry name" value="argC"/>
    <property type="match status" value="1"/>
</dbReference>
<keyword evidence="5" id="KW-0963">Cytoplasm</keyword>
<dbReference type="InterPro" id="IPR036291">
    <property type="entry name" value="NAD(P)-bd_dom_sf"/>
</dbReference>
<name>A0A1M3KWR7_9BACT</name>
<dbReference type="SUPFAM" id="SSF55347">
    <property type="entry name" value="Glyceraldehyde-3-phosphate dehydrogenase-like, C-terminal domain"/>
    <property type="match status" value="1"/>
</dbReference>
<dbReference type="PANTHER" id="PTHR32338">
    <property type="entry name" value="N-ACETYL-GAMMA-GLUTAMYL-PHOSPHATE REDUCTASE, CHLOROPLASTIC-RELATED-RELATED"/>
    <property type="match status" value="1"/>
</dbReference>
<comment type="pathway">
    <text evidence="5">Amino-acid biosynthesis; L-arginine biosynthesis; N(2)-acetyl-L-ornithine from L-glutamate: step 3/4.</text>
</comment>
<dbReference type="Proteomes" id="UP000184233">
    <property type="component" value="Unassembled WGS sequence"/>
</dbReference>
<dbReference type="STRING" id="1895771.BGO89_09245"/>
<evidence type="ECO:0000256" key="5">
    <source>
        <dbReference type="HAMAP-Rule" id="MF_00150"/>
    </source>
</evidence>
<keyword evidence="2 5" id="KW-0028">Amino-acid biosynthesis</keyword>
<dbReference type="EC" id="1.2.1.38" evidence="5"/>
<keyword evidence="4 5" id="KW-0560">Oxidoreductase</keyword>
<evidence type="ECO:0000259" key="7">
    <source>
        <dbReference type="SMART" id="SM00859"/>
    </source>
</evidence>
<comment type="similarity">
    <text evidence="5">Belongs to the NAGSA dehydrogenase family. Type 1 subfamily.</text>
</comment>
<dbReference type="CDD" id="cd23934">
    <property type="entry name" value="AGPR_1_C"/>
    <property type="match status" value="1"/>
</dbReference>
<dbReference type="InterPro" id="IPR000534">
    <property type="entry name" value="Semialdehyde_DH_NAD-bd"/>
</dbReference>
<comment type="subcellular location">
    <subcellularLocation>
        <location evidence="5">Cytoplasm</location>
    </subcellularLocation>
</comment>
<protein>
    <recommendedName>
        <fullName evidence="5">N-acetyl-gamma-glutamyl-phosphate reductase</fullName>
        <shortName evidence="5">AGPR</shortName>
        <ecNumber evidence="5">1.2.1.38</ecNumber>
    </recommendedName>
    <alternativeName>
        <fullName evidence="5">N-acetyl-glutamate semialdehyde dehydrogenase</fullName>
        <shortName evidence="5">NAGSA dehydrogenase</shortName>
    </alternativeName>
</protein>
<comment type="caution">
    <text evidence="8">The sequence shown here is derived from an EMBL/GenBank/DDBJ whole genome shotgun (WGS) entry which is preliminary data.</text>
</comment>
<dbReference type="AlphaFoldDB" id="A0A1M3KWR7"/>
<evidence type="ECO:0000256" key="2">
    <source>
        <dbReference type="ARBA" id="ARBA00022605"/>
    </source>
</evidence>
<reference evidence="8 9" key="1">
    <citation type="submission" date="2016-09" db="EMBL/GenBank/DDBJ databases">
        <title>Genome-resolved meta-omics ties microbial dynamics to process performance in biotechnology for thiocyanate degradation.</title>
        <authorList>
            <person name="Kantor R.S."/>
            <person name="Huddy R.J."/>
            <person name="Iyer R."/>
            <person name="Thomas B.C."/>
            <person name="Brown C.T."/>
            <person name="Anantharaman K."/>
            <person name="Tringe S."/>
            <person name="Hettich R.L."/>
            <person name="Harrison S.T."/>
            <person name="Banfield J.F."/>
        </authorList>
    </citation>
    <scope>NUCLEOTIDE SEQUENCE [LARGE SCALE GENOMIC DNA]</scope>
    <source>
        <strain evidence="8">59-99</strain>
    </source>
</reference>
<dbReference type="PROSITE" id="PS01224">
    <property type="entry name" value="ARGC"/>
    <property type="match status" value="1"/>
</dbReference>
<feature type="active site" evidence="5 6">
    <location>
        <position position="128"/>
    </location>
</feature>
<evidence type="ECO:0000313" key="9">
    <source>
        <dbReference type="Proteomes" id="UP000184233"/>
    </source>
</evidence>
<dbReference type="Gene3D" id="3.30.360.10">
    <property type="entry name" value="Dihydrodipicolinate Reductase, domain 2"/>
    <property type="match status" value="1"/>
</dbReference>
<dbReference type="InterPro" id="IPR050085">
    <property type="entry name" value="AGPR"/>
</dbReference>
<organism evidence="8 9">
    <name type="scientific">Candidatus Kapaibacterium thiocyanatum</name>
    <dbReference type="NCBI Taxonomy" id="1895771"/>
    <lineage>
        <taxon>Bacteria</taxon>
        <taxon>Pseudomonadati</taxon>
        <taxon>Candidatus Kapaibacteriota</taxon>
        <taxon>Candidatus Kapaibacteriia</taxon>
        <taxon>Candidatus Kapaibacteriales</taxon>
        <taxon>Candidatus Kapaibacteriaceae</taxon>
        <taxon>Candidatus Kapaibacterium</taxon>
    </lineage>
</organism>
<dbReference type="Pfam" id="PF01118">
    <property type="entry name" value="Semialdhyde_dh"/>
    <property type="match status" value="1"/>
</dbReference>
<keyword evidence="3 5" id="KW-0521">NADP</keyword>
<dbReference type="InterPro" id="IPR058924">
    <property type="entry name" value="AGPR_dimerisation_dom"/>
</dbReference>
<dbReference type="GO" id="GO:0051287">
    <property type="term" value="F:NAD binding"/>
    <property type="evidence" value="ECO:0007669"/>
    <property type="project" value="InterPro"/>
</dbReference>
<dbReference type="PANTHER" id="PTHR32338:SF10">
    <property type="entry name" value="N-ACETYL-GAMMA-GLUTAMYL-PHOSPHATE REDUCTASE, CHLOROPLASTIC-RELATED"/>
    <property type="match status" value="1"/>
</dbReference>
<evidence type="ECO:0000256" key="4">
    <source>
        <dbReference type="ARBA" id="ARBA00023002"/>
    </source>
</evidence>
<dbReference type="GO" id="GO:0006526">
    <property type="term" value="P:L-arginine biosynthetic process"/>
    <property type="evidence" value="ECO:0007669"/>
    <property type="project" value="UniProtKB-UniRule"/>
</dbReference>
<dbReference type="HAMAP" id="MF_00150">
    <property type="entry name" value="ArgC_type1"/>
    <property type="match status" value="1"/>
</dbReference>
<dbReference type="GO" id="GO:0005737">
    <property type="term" value="C:cytoplasm"/>
    <property type="evidence" value="ECO:0007669"/>
    <property type="project" value="UniProtKB-SubCell"/>
</dbReference>
<sequence length="316" mass="33912">MIGIVGGAGYAGGELIRLLLGHPEVSVNDLAVVSTSHAGQPVGAAHPDLAGTTTLRFTNELPADPDVVFLCSGHGQAKRFLSGNPLPDSTIVIDLSQDFRLDDAWTYGLPELHRERIRTAKRIANPGCFATTIELALLPLAGEGLLRDDVTVTAITGSTGAGQAPSDTTHFSWRANNLSVYKAFDHQHLPEIHRTLAAAGNDTDVIFVPMRGPFQRGIMASCLIRCERSAAAIMKLYRDRYEGHPFVVVADDLPDLKRITGTNRCCVGLQHQGDHLLVVSVLDNLLKGASGQAVQNMNLTLGYDETAGLDLRAIAY</sequence>
<dbReference type="Gene3D" id="3.40.50.720">
    <property type="entry name" value="NAD(P)-binding Rossmann-like Domain"/>
    <property type="match status" value="1"/>
</dbReference>
<dbReference type="GO" id="GO:0070401">
    <property type="term" value="F:NADP+ binding"/>
    <property type="evidence" value="ECO:0007669"/>
    <property type="project" value="InterPro"/>
</dbReference>
<evidence type="ECO:0000313" key="8">
    <source>
        <dbReference type="EMBL" id="OJX56714.1"/>
    </source>
</evidence>